<gene>
    <name evidence="2" type="ORF">ColLi_03148</name>
</gene>
<comment type="caution">
    <text evidence="2">The sequence shown here is derived from an EMBL/GenBank/DDBJ whole genome shotgun (WGS) entry which is preliminary data.</text>
</comment>
<feature type="compositionally biased region" description="Basic and acidic residues" evidence="1">
    <location>
        <begin position="1"/>
        <end position="19"/>
    </location>
</feature>
<protein>
    <submittedName>
        <fullName evidence="2">Uncharacterized protein</fullName>
    </submittedName>
</protein>
<feature type="region of interest" description="Disordered" evidence="1">
    <location>
        <begin position="1"/>
        <end position="27"/>
    </location>
</feature>
<evidence type="ECO:0000313" key="2">
    <source>
        <dbReference type="EMBL" id="GJC80310.1"/>
    </source>
</evidence>
<dbReference type="AlphaFoldDB" id="A0AA37GGQ1"/>
<keyword evidence="3" id="KW-1185">Reference proteome</keyword>
<reference evidence="2 3" key="1">
    <citation type="submission" date="2021-07" db="EMBL/GenBank/DDBJ databases">
        <title>Genome data of Colletotrichum spaethianum.</title>
        <authorList>
            <person name="Utami Y.D."/>
            <person name="Hiruma K."/>
        </authorList>
    </citation>
    <scope>NUCLEOTIDE SEQUENCE [LARGE SCALE GENOMIC DNA]</scope>
    <source>
        <strain evidence="2 3">MAFF 242679</strain>
    </source>
</reference>
<dbReference type="Proteomes" id="UP001055172">
    <property type="component" value="Unassembled WGS sequence"/>
</dbReference>
<dbReference type="EMBL" id="BPPX01000005">
    <property type="protein sequence ID" value="GJC80310.1"/>
    <property type="molecule type" value="Genomic_DNA"/>
</dbReference>
<sequence length="66" mass="7126">MLHHLTEGGHTRCPVDPRPPKANGDLGEENAVADRLIQDGYSAHSAMMFSDIVAVNNQANLLKTSI</sequence>
<name>A0AA37GGQ1_9PEZI</name>
<accession>A0AA37GGQ1</accession>
<evidence type="ECO:0000313" key="3">
    <source>
        <dbReference type="Proteomes" id="UP001055172"/>
    </source>
</evidence>
<proteinExistence type="predicted"/>
<evidence type="ECO:0000256" key="1">
    <source>
        <dbReference type="SAM" id="MobiDB-lite"/>
    </source>
</evidence>
<organism evidence="2 3">
    <name type="scientific">Colletotrichum liriopes</name>
    <dbReference type="NCBI Taxonomy" id="708192"/>
    <lineage>
        <taxon>Eukaryota</taxon>
        <taxon>Fungi</taxon>
        <taxon>Dikarya</taxon>
        <taxon>Ascomycota</taxon>
        <taxon>Pezizomycotina</taxon>
        <taxon>Sordariomycetes</taxon>
        <taxon>Hypocreomycetidae</taxon>
        <taxon>Glomerellales</taxon>
        <taxon>Glomerellaceae</taxon>
        <taxon>Colletotrichum</taxon>
        <taxon>Colletotrichum spaethianum species complex</taxon>
    </lineage>
</organism>